<gene>
    <name evidence="2" type="ORF">APZ18_14485</name>
</gene>
<keyword evidence="1" id="KW-1133">Transmembrane helix</keyword>
<keyword evidence="3" id="KW-1185">Reference proteome</keyword>
<comment type="caution">
    <text evidence="2">The sequence shown here is derived from an EMBL/GenBank/DDBJ whole genome shotgun (WGS) entry which is preliminary data.</text>
</comment>
<feature type="transmembrane region" description="Helical" evidence="1">
    <location>
        <begin position="21"/>
        <end position="41"/>
    </location>
</feature>
<proteinExistence type="predicted"/>
<organism evidence="2 3">
    <name type="scientific">Butyribacter intestini</name>
    <dbReference type="NCBI Taxonomy" id="1703332"/>
    <lineage>
        <taxon>Bacteria</taxon>
        <taxon>Bacillati</taxon>
        <taxon>Bacillota</taxon>
        <taxon>Clostridia</taxon>
        <taxon>Lachnospirales</taxon>
        <taxon>Lachnospiraceae</taxon>
        <taxon>Butyribacter</taxon>
    </lineage>
</organism>
<keyword evidence="1" id="KW-0812">Transmembrane</keyword>
<sequence length="144" mass="16796">MFAMEHNFLLSNDIIAYVKMICNMHIMRIIFAVSILVFWVSSNSVTVQPCISYIHKPASELSVAALQLMFAHFRNERLFYHKKVLNNTMNKLIVLPIIFLWLNCYQTAKSITKKSSICHIRVLYLEGSVLLFTRKHISFQPMNL</sequence>
<dbReference type="EMBL" id="LLKB01000007">
    <property type="protein sequence ID" value="KQC84119.1"/>
    <property type="molecule type" value="Genomic_DNA"/>
</dbReference>
<dbReference type="Proteomes" id="UP000050833">
    <property type="component" value="Unassembled WGS sequence"/>
</dbReference>
<evidence type="ECO:0000313" key="3">
    <source>
        <dbReference type="Proteomes" id="UP000050833"/>
    </source>
</evidence>
<dbReference type="AlphaFoldDB" id="A0AAW3JQU6"/>
<evidence type="ECO:0000256" key="1">
    <source>
        <dbReference type="SAM" id="Phobius"/>
    </source>
</evidence>
<evidence type="ECO:0000313" key="2">
    <source>
        <dbReference type="EMBL" id="KQC84119.1"/>
    </source>
</evidence>
<keyword evidence="1" id="KW-0472">Membrane</keyword>
<feature type="transmembrane region" description="Helical" evidence="1">
    <location>
        <begin position="92"/>
        <end position="108"/>
    </location>
</feature>
<name>A0AAW3JQU6_9FIRM</name>
<reference evidence="2 3" key="1">
    <citation type="submission" date="2015-10" db="EMBL/GenBank/DDBJ databases">
        <title>Butyribacter intestini gen. nov., sp. nov., a butyric acid-producing bacterium of the family Lachnospiraceae isolated from the human faeces.</title>
        <authorList>
            <person name="Zou Y."/>
            <person name="Xue W."/>
            <person name="Luo G."/>
            <person name="Lv M."/>
        </authorList>
    </citation>
    <scope>NUCLEOTIDE SEQUENCE [LARGE SCALE GENOMIC DNA]</scope>
    <source>
        <strain evidence="2 3">TF01-11</strain>
    </source>
</reference>
<accession>A0AAW3JQU6</accession>
<protein>
    <submittedName>
        <fullName evidence="2">Uncharacterized protein</fullName>
    </submittedName>
</protein>